<protein>
    <submittedName>
        <fullName evidence="11">DHA2 family multidrug resistance protein</fullName>
    </submittedName>
</protein>
<feature type="domain" description="Major facilitator superfamily (MFS) profile" evidence="10">
    <location>
        <begin position="20"/>
        <end position="507"/>
    </location>
</feature>
<evidence type="ECO:0000256" key="8">
    <source>
        <dbReference type="ARBA" id="ARBA00023136"/>
    </source>
</evidence>
<feature type="transmembrane region" description="Helical" evidence="9">
    <location>
        <begin position="86"/>
        <end position="105"/>
    </location>
</feature>
<gene>
    <name evidence="11" type="ORF">FHS83_000754</name>
</gene>
<feature type="transmembrane region" description="Helical" evidence="9">
    <location>
        <begin position="206"/>
        <end position="225"/>
    </location>
</feature>
<evidence type="ECO:0000313" key="12">
    <source>
        <dbReference type="Proteomes" id="UP000570514"/>
    </source>
</evidence>
<feature type="transmembrane region" description="Helical" evidence="9">
    <location>
        <begin position="312"/>
        <end position="333"/>
    </location>
</feature>
<dbReference type="NCBIfam" id="TIGR00711">
    <property type="entry name" value="efflux_EmrB"/>
    <property type="match status" value="1"/>
</dbReference>
<evidence type="ECO:0000256" key="6">
    <source>
        <dbReference type="ARBA" id="ARBA00022692"/>
    </source>
</evidence>
<dbReference type="InterPro" id="IPR020846">
    <property type="entry name" value="MFS_dom"/>
</dbReference>
<feature type="transmembrane region" description="Helical" evidence="9">
    <location>
        <begin position="111"/>
        <end position="133"/>
    </location>
</feature>
<evidence type="ECO:0000256" key="3">
    <source>
        <dbReference type="ARBA" id="ARBA00022448"/>
    </source>
</evidence>
<evidence type="ECO:0000256" key="4">
    <source>
        <dbReference type="ARBA" id="ARBA00022475"/>
    </source>
</evidence>
<keyword evidence="12" id="KW-1185">Reference proteome</keyword>
<keyword evidence="3" id="KW-0813">Transport</keyword>
<dbReference type="FunFam" id="1.20.1720.10:FF:000002">
    <property type="entry name" value="Multidrug resistance protein B"/>
    <property type="match status" value="1"/>
</dbReference>
<dbReference type="GO" id="GO:0022857">
    <property type="term" value="F:transmembrane transporter activity"/>
    <property type="evidence" value="ECO:0007669"/>
    <property type="project" value="InterPro"/>
</dbReference>
<dbReference type="EMBL" id="JAASRM010000001">
    <property type="protein sequence ID" value="NIK87436.1"/>
    <property type="molecule type" value="Genomic_DNA"/>
</dbReference>
<proteinExistence type="inferred from homology"/>
<keyword evidence="7 9" id="KW-1133">Transmembrane helix</keyword>
<comment type="similarity">
    <text evidence="2">Belongs to the major facilitator superfamily. EmrB family.</text>
</comment>
<dbReference type="RefSeq" id="WP_167081033.1">
    <property type="nucleotide sequence ID" value="NZ_BAAADC010000001.1"/>
</dbReference>
<feature type="transmembrane region" description="Helical" evidence="9">
    <location>
        <begin position="172"/>
        <end position="194"/>
    </location>
</feature>
<name>A0A846MVN9_9PROT</name>
<dbReference type="PANTHER" id="PTHR42718">
    <property type="entry name" value="MAJOR FACILITATOR SUPERFAMILY MULTIDRUG TRANSPORTER MFSC"/>
    <property type="match status" value="1"/>
</dbReference>
<feature type="transmembrane region" description="Helical" evidence="9">
    <location>
        <begin position="484"/>
        <end position="502"/>
    </location>
</feature>
<dbReference type="InterPro" id="IPR011701">
    <property type="entry name" value="MFS"/>
</dbReference>
<dbReference type="InterPro" id="IPR036259">
    <property type="entry name" value="MFS_trans_sf"/>
</dbReference>
<organism evidence="11 12">
    <name type="scientific">Rhizomicrobium palustre</name>
    <dbReference type="NCBI Taxonomy" id="189966"/>
    <lineage>
        <taxon>Bacteria</taxon>
        <taxon>Pseudomonadati</taxon>
        <taxon>Pseudomonadota</taxon>
        <taxon>Alphaproteobacteria</taxon>
        <taxon>Micropepsales</taxon>
        <taxon>Micropepsaceae</taxon>
        <taxon>Rhizomicrobium</taxon>
    </lineage>
</organism>
<feature type="transmembrane region" description="Helical" evidence="9">
    <location>
        <begin position="277"/>
        <end position="300"/>
    </location>
</feature>
<keyword evidence="5" id="KW-0997">Cell inner membrane</keyword>
<dbReference type="CDD" id="cd17503">
    <property type="entry name" value="MFS_LmrB_MDR_like"/>
    <property type="match status" value="1"/>
</dbReference>
<dbReference type="Pfam" id="PF07690">
    <property type="entry name" value="MFS_1"/>
    <property type="match status" value="1"/>
</dbReference>
<dbReference type="InterPro" id="IPR004638">
    <property type="entry name" value="EmrB-like"/>
</dbReference>
<evidence type="ECO:0000256" key="1">
    <source>
        <dbReference type="ARBA" id="ARBA00004429"/>
    </source>
</evidence>
<evidence type="ECO:0000256" key="7">
    <source>
        <dbReference type="ARBA" id="ARBA00022989"/>
    </source>
</evidence>
<accession>A0A846MVN9</accession>
<dbReference type="PANTHER" id="PTHR42718:SF9">
    <property type="entry name" value="MAJOR FACILITATOR SUPERFAMILY MULTIDRUG TRANSPORTER MFSC"/>
    <property type="match status" value="1"/>
</dbReference>
<keyword evidence="4" id="KW-1003">Cell membrane</keyword>
<dbReference type="GO" id="GO:0015721">
    <property type="term" value="P:bile acid and bile salt transport"/>
    <property type="evidence" value="ECO:0007669"/>
    <property type="project" value="UniProtKB-ARBA"/>
</dbReference>
<dbReference type="PROSITE" id="PS50850">
    <property type="entry name" value="MFS"/>
    <property type="match status" value="1"/>
</dbReference>
<feature type="transmembrane region" description="Helical" evidence="9">
    <location>
        <begin position="237"/>
        <end position="256"/>
    </location>
</feature>
<dbReference type="GO" id="GO:1990961">
    <property type="term" value="P:xenobiotic detoxification by transmembrane export across the plasma membrane"/>
    <property type="evidence" value="ECO:0007669"/>
    <property type="project" value="UniProtKB-ARBA"/>
</dbReference>
<sequence length="515" mass="55193">MSGQGAAHFGCMKGSQLAITSLALALGTFMQVLDSTIANVSLPTIAGNLGSSTDQGTWVITSFSVANGVSVPLTGWLMGRFGVVRTFVFSVVAFTIASFLCGIAWDLNSLILFRVLQGAVSGPMIPGSQALLIAIFPETKRATALGIWSMTTLVAPIVGPILGGYISDNYHWSWIFLINIPVGLIAAGLCWVNLSKRETPTRKLPIDRTGLFLLVLWVGALQIMLDTGKDADWFSSTRIVVMCIVAAVSFVAFIIWEMTDKTPIVNLSLFKKRNFALGTAALCLGYAVFFANILLLPLWLQTNIGYTATWAGLVAAPSGLVAVVVTPFVARLLSKVDARWVATVAFVAFSASFFMRSGYTADAGFWNFVMPLLVQGIAMGTFFVSMIAISLHGVEPQNIPNASGISNFARITAGGFAAAIVTTLWDRREALHQSRLAEYTSLSNPVMRHAVEHMHAAGMGQHQAYGAITGTMVKQSYLLSSIDVFWISGWLSVVAIALVWMAERTVGNSGPVAAD</sequence>
<reference evidence="11 12" key="1">
    <citation type="submission" date="2020-03" db="EMBL/GenBank/DDBJ databases">
        <title>Genomic Encyclopedia of Type Strains, Phase IV (KMG-IV): sequencing the most valuable type-strain genomes for metagenomic binning, comparative biology and taxonomic classification.</title>
        <authorList>
            <person name="Goeker M."/>
        </authorList>
    </citation>
    <scope>NUCLEOTIDE SEQUENCE [LARGE SCALE GENOMIC DNA]</scope>
    <source>
        <strain evidence="11 12">DSM 19867</strain>
    </source>
</reference>
<evidence type="ECO:0000259" key="10">
    <source>
        <dbReference type="PROSITE" id="PS50850"/>
    </source>
</evidence>
<comment type="subcellular location">
    <subcellularLocation>
        <location evidence="1">Cell inner membrane</location>
        <topology evidence="1">Multi-pass membrane protein</topology>
    </subcellularLocation>
</comment>
<evidence type="ECO:0000313" key="11">
    <source>
        <dbReference type="EMBL" id="NIK87436.1"/>
    </source>
</evidence>
<evidence type="ECO:0000256" key="2">
    <source>
        <dbReference type="ARBA" id="ARBA00008537"/>
    </source>
</evidence>
<dbReference type="GO" id="GO:0005886">
    <property type="term" value="C:plasma membrane"/>
    <property type="evidence" value="ECO:0007669"/>
    <property type="project" value="UniProtKB-SubCell"/>
</dbReference>
<comment type="caution">
    <text evidence="11">The sequence shown here is derived from an EMBL/GenBank/DDBJ whole genome shotgun (WGS) entry which is preliminary data.</text>
</comment>
<dbReference type="Proteomes" id="UP000570514">
    <property type="component" value="Unassembled WGS sequence"/>
</dbReference>
<dbReference type="Gene3D" id="1.20.1250.20">
    <property type="entry name" value="MFS general substrate transporter like domains"/>
    <property type="match status" value="1"/>
</dbReference>
<feature type="transmembrane region" description="Helical" evidence="9">
    <location>
        <begin position="365"/>
        <end position="389"/>
    </location>
</feature>
<feature type="transmembrane region" description="Helical" evidence="9">
    <location>
        <begin position="340"/>
        <end position="359"/>
    </location>
</feature>
<dbReference type="AlphaFoldDB" id="A0A846MVN9"/>
<keyword evidence="8 9" id="KW-0472">Membrane</keyword>
<evidence type="ECO:0000256" key="5">
    <source>
        <dbReference type="ARBA" id="ARBA00022519"/>
    </source>
</evidence>
<keyword evidence="6 9" id="KW-0812">Transmembrane</keyword>
<feature type="transmembrane region" description="Helical" evidence="9">
    <location>
        <begin position="145"/>
        <end position="166"/>
    </location>
</feature>
<dbReference type="SUPFAM" id="SSF103473">
    <property type="entry name" value="MFS general substrate transporter"/>
    <property type="match status" value="1"/>
</dbReference>
<feature type="transmembrane region" description="Helical" evidence="9">
    <location>
        <begin position="58"/>
        <end position="79"/>
    </location>
</feature>
<dbReference type="Gene3D" id="1.20.1720.10">
    <property type="entry name" value="Multidrug resistance protein D"/>
    <property type="match status" value="1"/>
</dbReference>
<evidence type="ECO:0000256" key="9">
    <source>
        <dbReference type="SAM" id="Phobius"/>
    </source>
</evidence>